<sequence>GVSAEWISSLPTSALIGVWTRKWTAHEKAYDISDRELLATCSSLLHWRNLILPFVNFFELPPADKCPAVGRVAVYMDSNSALGKLAGRLDSSRYTPTSNQAKRWLGWLSELLVFSSTDLTYHHVSGRSNSFADLLSRLLAGGRHLVPEGGGQPLVLFTPGDSTTDEASPADKLAKALMSGQLLRELVLLQAADGSTRFHGDSLSTWHAHFTNGNDVSRVSQEAKTLGLVSFKTDLVHVISDVTLLGEVLVPVIPAGKVAGLEQIISTNVVPNWELREWLIFAAHEADSHRAHPQVKDTICSLAWWPSISRDIRSWISRCDYCMEQKPSKRAKLLSAPRVPRGLLDIDARGKHLAMDH</sequence>
<evidence type="ECO:0000313" key="3">
    <source>
        <dbReference type="Proteomes" id="UP000574390"/>
    </source>
</evidence>
<feature type="non-terminal residue" evidence="2">
    <location>
        <position position="1"/>
    </location>
</feature>
<organism evidence="2 3">
    <name type="scientific">Perkinsus olseni</name>
    <name type="common">Perkinsus atlanticus</name>
    <dbReference type="NCBI Taxonomy" id="32597"/>
    <lineage>
        <taxon>Eukaryota</taxon>
        <taxon>Sar</taxon>
        <taxon>Alveolata</taxon>
        <taxon>Perkinsozoa</taxon>
        <taxon>Perkinsea</taxon>
        <taxon>Perkinsida</taxon>
        <taxon>Perkinsidae</taxon>
        <taxon>Perkinsus</taxon>
    </lineage>
</organism>
<proteinExistence type="predicted"/>
<dbReference type="Pfam" id="PF17921">
    <property type="entry name" value="Integrase_H2C2"/>
    <property type="match status" value="1"/>
</dbReference>
<evidence type="ECO:0000259" key="1">
    <source>
        <dbReference type="Pfam" id="PF17921"/>
    </source>
</evidence>
<reference evidence="2 3" key="1">
    <citation type="submission" date="2020-04" db="EMBL/GenBank/DDBJ databases">
        <title>Perkinsus olseni comparative genomics.</title>
        <authorList>
            <person name="Bogema D.R."/>
        </authorList>
    </citation>
    <scope>NUCLEOTIDE SEQUENCE [LARGE SCALE GENOMIC DNA]</scope>
    <source>
        <strain evidence="2">ATCC PRA-205</strain>
    </source>
</reference>
<protein>
    <recommendedName>
        <fullName evidence="1">Integrase zinc-binding domain-containing protein</fullName>
    </recommendedName>
</protein>
<feature type="non-terminal residue" evidence="2">
    <location>
        <position position="357"/>
    </location>
</feature>
<dbReference type="EMBL" id="JABANM010037335">
    <property type="protein sequence ID" value="KAF4683398.1"/>
    <property type="molecule type" value="Genomic_DNA"/>
</dbReference>
<evidence type="ECO:0000313" key="2">
    <source>
        <dbReference type="EMBL" id="KAF4683398.1"/>
    </source>
</evidence>
<dbReference type="AlphaFoldDB" id="A0A7J6NHQ3"/>
<dbReference type="Proteomes" id="UP000574390">
    <property type="component" value="Unassembled WGS sequence"/>
</dbReference>
<comment type="caution">
    <text evidence="2">The sequence shown here is derived from an EMBL/GenBank/DDBJ whole genome shotgun (WGS) entry which is preliminary data.</text>
</comment>
<dbReference type="Gene3D" id="1.10.340.70">
    <property type="match status" value="1"/>
</dbReference>
<dbReference type="InterPro" id="IPR041588">
    <property type="entry name" value="Integrase_H2C2"/>
</dbReference>
<name>A0A7J6NHQ3_PEROL</name>
<accession>A0A7J6NHQ3</accession>
<feature type="domain" description="Integrase zinc-binding" evidence="1">
    <location>
        <begin position="274"/>
        <end position="328"/>
    </location>
</feature>
<gene>
    <name evidence="2" type="ORF">FOZ62_028018</name>
</gene>